<dbReference type="Proteomes" id="UP000008177">
    <property type="component" value="Unplaced contigs"/>
</dbReference>
<dbReference type="EMBL" id="FQ790250">
    <property type="protein sequence ID" value="CCD42921.1"/>
    <property type="molecule type" value="Genomic_DNA"/>
</dbReference>
<evidence type="ECO:0000313" key="2">
    <source>
        <dbReference type="Proteomes" id="UP000008177"/>
    </source>
</evidence>
<reference evidence="2" key="1">
    <citation type="journal article" date="2011" name="PLoS Genet.">
        <title>Genomic analysis of the necrotrophic fungal pathogens Sclerotinia sclerotiorum and Botrytis cinerea.</title>
        <authorList>
            <person name="Amselem J."/>
            <person name="Cuomo C.A."/>
            <person name="van Kan J.A."/>
            <person name="Viaud M."/>
            <person name="Benito E.P."/>
            <person name="Couloux A."/>
            <person name="Coutinho P.M."/>
            <person name="de Vries R.P."/>
            <person name="Dyer P.S."/>
            <person name="Fillinger S."/>
            <person name="Fournier E."/>
            <person name="Gout L."/>
            <person name="Hahn M."/>
            <person name="Kohn L."/>
            <person name="Lapalu N."/>
            <person name="Plummer K.M."/>
            <person name="Pradier J.M."/>
            <person name="Quevillon E."/>
            <person name="Sharon A."/>
            <person name="Simon A."/>
            <person name="ten Have A."/>
            <person name="Tudzynski B."/>
            <person name="Tudzynski P."/>
            <person name="Wincker P."/>
            <person name="Andrew M."/>
            <person name="Anthouard V."/>
            <person name="Beever R.E."/>
            <person name="Beffa R."/>
            <person name="Benoit I."/>
            <person name="Bouzid O."/>
            <person name="Brault B."/>
            <person name="Chen Z."/>
            <person name="Choquer M."/>
            <person name="Collemare J."/>
            <person name="Cotton P."/>
            <person name="Danchin E.G."/>
            <person name="Da Silva C."/>
            <person name="Gautier A."/>
            <person name="Giraud C."/>
            <person name="Giraud T."/>
            <person name="Gonzalez C."/>
            <person name="Grossetete S."/>
            <person name="Guldener U."/>
            <person name="Henrissat B."/>
            <person name="Howlett B.J."/>
            <person name="Kodira C."/>
            <person name="Kretschmer M."/>
            <person name="Lappartient A."/>
            <person name="Leroch M."/>
            <person name="Levis C."/>
            <person name="Mauceli E."/>
            <person name="Neuveglise C."/>
            <person name="Oeser B."/>
            <person name="Pearson M."/>
            <person name="Poulain J."/>
            <person name="Poussereau N."/>
            <person name="Quesneville H."/>
            <person name="Rascle C."/>
            <person name="Schumacher J."/>
            <person name="Segurens B."/>
            <person name="Sexton A."/>
            <person name="Silva E."/>
            <person name="Sirven C."/>
            <person name="Soanes D.M."/>
            <person name="Talbot N.J."/>
            <person name="Templeton M."/>
            <person name="Yandava C."/>
            <person name="Yarden O."/>
            <person name="Zeng Q."/>
            <person name="Rollins J.A."/>
            <person name="Lebrun M.H."/>
            <person name="Dickman M."/>
        </authorList>
    </citation>
    <scope>NUCLEOTIDE SEQUENCE [LARGE SCALE GENOMIC DNA]</scope>
    <source>
        <strain evidence="2">T4</strain>
    </source>
</reference>
<dbReference type="HOGENOM" id="CLU_3086927_0_0_1"/>
<accession>G2XQ33</accession>
<gene>
    <name evidence="1" type="ORF">BofuT4_P072170.1</name>
</gene>
<dbReference type="AlphaFoldDB" id="G2XQ33"/>
<evidence type="ECO:0000313" key="1">
    <source>
        <dbReference type="EMBL" id="CCD42921.1"/>
    </source>
</evidence>
<dbReference type="InParanoid" id="G2XQ33"/>
<organism evidence="1 2">
    <name type="scientific">Botryotinia fuckeliana (strain T4)</name>
    <name type="common">Noble rot fungus</name>
    <name type="synonym">Botrytis cinerea</name>
    <dbReference type="NCBI Taxonomy" id="999810"/>
    <lineage>
        <taxon>Eukaryota</taxon>
        <taxon>Fungi</taxon>
        <taxon>Dikarya</taxon>
        <taxon>Ascomycota</taxon>
        <taxon>Pezizomycotina</taxon>
        <taxon>Leotiomycetes</taxon>
        <taxon>Helotiales</taxon>
        <taxon>Sclerotiniaceae</taxon>
        <taxon>Botrytis</taxon>
    </lineage>
</organism>
<protein>
    <submittedName>
        <fullName evidence="1">Uncharacterized protein</fullName>
    </submittedName>
</protein>
<proteinExistence type="predicted"/>
<sequence>MEVAEVLDGFLSDGIDKTAASGQSVGLEIHDKGDGRSGRRAFPLQNAACEMK</sequence>
<name>G2XQ33_BOTF4</name>